<keyword evidence="3" id="KW-1185">Reference proteome</keyword>
<gene>
    <name evidence="2" type="ORF">TIFTF001_046654</name>
</gene>
<dbReference type="AlphaFoldDB" id="A0AA87ZGW7"/>
<protein>
    <submittedName>
        <fullName evidence="2">Uncharacterized protein</fullName>
    </submittedName>
</protein>
<feature type="region of interest" description="Disordered" evidence="1">
    <location>
        <begin position="1"/>
        <end position="98"/>
    </location>
</feature>
<feature type="compositionally biased region" description="Pro residues" evidence="1">
    <location>
        <begin position="76"/>
        <end position="89"/>
    </location>
</feature>
<accession>A0AA87ZGW7</accession>
<comment type="caution">
    <text evidence="2">The sequence shown here is derived from an EMBL/GenBank/DDBJ whole genome shotgun (WGS) entry which is preliminary data.</text>
</comment>
<evidence type="ECO:0000256" key="1">
    <source>
        <dbReference type="SAM" id="MobiDB-lite"/>
    </source>
</evidence>
<feature type="region of interest" description="Disordered" evidence="1">
    <location>
        <begin position="118"/>
        <end position="143"/>
    </location>
</feature>
<dbReference type="Proteomes" id="UP001187192">
    <property type="component" value="Unassembled WGS sequence"/>
</dbReference>
<name>A0AA87ZGW7_FICCA</name>
<organism evidence="2 3">
    <name type="scientific">Ficus carica</name>
    <name type="common">Common fig</name>
    <dbReference type="NCBI Taxonomy" id="3494"/>
    <lineage>
        <taxon>Eukaryota</taxon>
        <taxon>Viridiplantae</taxon>
        <taxon>Streptophyta</taxon>
        <taxon>Embryophyta</taxon>
        <taxon>Tracheophyta</taxon>
        <taxon>Spermatophyta</taxon>
        <taxon>Magnoliopsida</taxon>
        <taxon>eudicotyledons</taxon>
        <taxon>Gunneridae</taxon>
        <taxon>Pentapetalae</taxon>
        <taxon>rosids</taxon>
        <taxon>fabids</taxon>
        <taxon>Rosales</taxon>
        <taxon>Moraceae</taxon>
        <taxon>Ficeae</taxon>
        <taxon>Ficus</taxon>
    </lineage>
</organism>
<reference evidence="2" key="1">
    <citation type="submission" date="2023-07" db="EMBL/GenBank/DDBJ databases">
        <title>draft genome sequence of fig (Ficus carica).</title>
        <authorList>
            <person name="Takahashi T."/>
            <person name="Nishimura K."/>
        </authorList>
    </citation>
    <scope>NUCLEOTIDE SEQUENCE</scope>
</reference>
<feature type="compositionally biased region" description="Low complexity" evidence="1">
    <location>
        <begin position="37"/>
        <end position="57"/>
    </location>
</feature>
<evidence type="ECO:0000313" key="2">
    <source>
        <dbReference type="EMBL" id="GMN32974.1"/>
    </source>
</evidence>
<evidence type="ECO:0000313" key="3">
    <source>
        <dbReference type="Proteomes" id="UP001187192"/>
    </source>
</evidence>
<sequence length="202" mass="22448">MTPPLPVVSSSEPSTSYLHQAAHGATKYADQTTRRQPASQPALPLSTSPTSTSPHRAASTERCKPLPSPAHQCPANSPPASQPALPLPTSPTSTSPHRAASTVWGSLWASSYIMPVATRTRRGRREPVRAEPESSENEPEQSLERVERFRSADAIDRFQFCTNQRALYMERGFIFKPNTTAEYPEFVHNVIAEHQWRNFCRP</sequence>
<feature type="compositionally biased region" description="Low complexity" evidence="1">
    <location>
        <begin position="7"/>
        <end position="16"/>
    </location>
</feature>
<dbReference type="EMBL" id="BTGU01004846">
    <property type="protein sequence ID" value="GMN32974.1"/>
    <property type="molecule type" value="Genomic_DNA"/>
</dbReference>
<proteinExistence type="predicted"/>